<sequence length="83" mass="9387">MEPIAVGPQRSPLCEVAPPAFTARWLIPPPRRVSNSISAKSTCILATSWDFGDLKPQDGYFAFPYRKTKIRALYHKHLKEETS</sequence>
<gene>
    <name evidence="1" type="ORF">MGR_0863</name>
</gene>
<proteinExistence type="predicted"/>
<protein>
    <submittedName>
        <fullName evidence="1">Uncharacterized protein</fullName>
    </submittedName>
</protein>
<name>A4TVR3_9PROT</name>
<reference evidence="1" key="1">
    <citation type="journal article" date="2007" name="J. Bacteriol.">
        <title>Comparative genome analysis of four magnetotactic bacteria reveals a complex set of group-specific genes implicated in magnetosome biomineralization and function.</title>
        <authorList>
            <person name="Richter M."/>
            <person name="Kube M."/>
            <person name="Bazylinski D.A."/>
            <person name="Lombardot T."/>
            <person name="Gloeckner F.O."/>
            <person name="Reinhardt R."/>
            <person name="Schueler D."/>
        </authorList>
    </citation>
    <scope>NUCLEOTIDE SEQUENCE</scope>
    <source>
        <strain evidence="1">MSR-1</strain>
    </source>
</reference>
<dbReference type="EMBL" id="CU459003">
    <property type="protein sequence ID" value="CAM74720.1"/>
    <property type="molecule type" value="Genomic_DNA"/>
</dbReference>
<evidence type="ECO:0000313" key="1">
    <source>
        <dbReference type="EMBL" id="CAM74720.1"/>
    </source>
</evidence>
<dbReference type="AlphaFoldDB" id="A4TVR3"/>
<organism evidence="1">
    <name type="scientific">Magnetospirillum gryphiswaldense</name>
    <dbReference type="NCBI Taxonomy" id="55518"/>
    <lineage>
        <taxon>Bacteria</taxon>
        <taxon>Pseudomonadati</taxon>
        <taxon>Pseudomonadota</taxon>
        <taxon>Alphaproteobacteria</taxon>
        <taxon>Rhodospirillales</taxon>
        <taxon>Rhodospirillaceae</taxon>
        <taxon>Magnetospirillum</taxon>
    </lineage>
</organism>
<accession>A4TVR3</accession>